<feature type="binding site" evidence="10">
    <location>
        <position position="155"/>
    </location>
    <ligand>
        <name>substrate</name>
    </ligand>
</feature>
<dbReference type="AlphaFoldDB" id="A0A917NDB1"/>
<evidence type="ECO:0000313" key="14">
    <source>
        <dbReference type="Proteomes" id="UP000630149"/>
    </source>
</evidence>
<keyword evidence="5" id="KW-0662">Pyridine nucleotide biosynthesis</keyword>
<keyword evidence="14" id="KW-1185">Reference proteome</keyword>
<dbReference type="PANTHER" id="PTHR32179:SF3">
    <property type="entry name" value="NICOTINATE-NUCLEOTIDE PYROPHOSPHORYLASE [CARBOXYLATING]"/>
    <property type="match status" value="1"/>
</dbReference>
<comment type="caution">
    <text evidence="13">The sequence shown here is derived from an EMBL/GenBank/DDBJ whole genome shotgun (WGS) entry which is preliminary data.</text>
</comment>
<evidence type="ECO:0000256" key="10">
    <source>
        <dbReference type="PIRSR" id="PIRSR006250-1"/>
    </source>
</evidence>
<dbReference type="OrthoDB" id="9782546at2"/>
<dbReference type="InterPro" id="IPR013785">
    <property type="entry name" value="Aldolase_TIM"/>
</dbReference>
<gene>
    <name evidence="13" type="primary">nadC</name>
    <name evidence="13" type="ORF">GCM10007966_20290</name>
</gene>
<dbReference type="GO" id="GO:0004514">
    <property type="term" value="F:nicotinate-nucleotide diphosphorylase (carboxylating) activity"/>
    <property type="evidence" value="ECO:0007669"/>
    <property type="project" value="UniProtKB-EC"/>
</dbReference>
<dbReference type="Gene3D" id="3.20.20.70">
    <property type="entry name" value="Aldolase class I"/>
    <property type="match status" value="1"/>
</dbReference>
<feature type="domain" description="Quinolinate phosphoribosyl transferase N-terminal" evidence="12">
    <location>
        <begin position="24"/>
        <end position="108"/>
    </location>
</feature>
<sequence length="277" mass="30624">MIPNQSIIQSNVRRALEEDIGTGDVTASLLPDDLIVSAVIKSREPLLLCGQPWVDMVFKEIDPEIKVYWQHEEGQWIKNPSSLCELQGAARSILTAERCALNFLQTLSATATEVHHYLELLKGTGAQLLDTRKTIPGLRHAQKYAVACAGGVNHRHGLYDAFLIKENHIKACGSIRSAIESARKRDNRLLVEVEVETLDEFREALQAKPDRILLDNFSLEELKQAVVLGEKHHCPLEASGGVTRQTIRAIAETGVHFISVGAVTKSIQAIDLSLLII</sequence>
<feature type="binding site" evidence="10">
    <location>
        <begin position="131"/>
        <end position="133"/>
    </location>
    <ligand>
        <name>substrate</name>
    </ligand>
</feature>
<evidence type="ECO:0000259" key="12">
    <source>
        <dbReference type="Pfam" id="PF02749"/>
    </source>
</evidence>
<feature type="binding site" evidence="10">
    <location>
        <position position="194"/>
    </location>
    <ligand>
        <name>substrate</name>
    </ligand>
</feature>
<accession>A0A917NDB1</accession>
<feature type="binding site" evidence="10">
    <location>
        <begin position="260"/>
        <end position="262"/>
    </location>
    <ligand>
        <name>substrate</name>
    </ligand>
</feature>
<dbReference type="EMBL" id="BMOB01000011">
    <property type="protein sequence ID" value="GGI91569.1"/>
    <property type="molecule type" value="Genomic_DNA"/>
</dbReference>
<dbReference type="InterPro" id="IPR027277">
    <property type="entry name" value="NadC/ModD"/>
</dbReference>
<comment type="similarity">
    <text evidence="3 9">Belongs to the NadC/ModD family.</text>
</comment>
<feature type="binding site" evidence="10">
    <location>
        <position position="215"/>
    </location>
    <ligand>
        <name>substrate</name>
    </ligand>
</feature>
<dbReference type="NCBIfam" id="TIGR00078">
    <property type="entry name" value="nadC"/>
    <property type="match status" value="1"/>
</dbReference>
<dbReference type="PANTHER" id="PTHR32179">
    <property type="entry name" value="NICOTINATE-NUCLEOTIDE PYROPHOSPHORYLASE [CARBOXYLATING]"/>
    <property type="match status" value="1"/>
</dbReference>
<dbReference type="GO" id="GO:0005737">
    <property type="term" value="C:cytoplasm"/>
    <property type="evidence" value="ECO:0007669"/>
    <property type="project" value="TreeGrafter"/>
</dbReference>
<feature type="binding site" evidence="10">
    <location>
        <position position="98"/>
    </location>
    <ligand>
        <name>substrate</name>
    </ligand>
</feature>
<reference evidence="13" key="1">
    <citation type="journal article" date="2014" name="Int. J. Syst. Evol. Microbiol.">
        <title>Complete genome sequence of Corynebacterium casei LMG S-19264T (=DSM 44701T), isolated from a smear-ripened cheese.</title>
        <authorList>
            <consortium name="US DOE Joint Genome Institute (JGI-PGF)"/>
            <person name="Walter F."/>
            <person name="Albersmeier A."/>
            <person name="Kalinowski J."/>
            <person name="Ruckert C."/>
        </authorList>
    </citation>
    <scope>NUCLEOTIDE SEQUENCE</scope>
    <source>
        <strain evidence="13">JCM 13919</strain>
    </source>
</reference>
<feature type="binding site" evidence="10">
    <location>
        <begin position="239"/>
        <end position="241"/>
    </location>
    <ligand>
        <name>substrate</name>
    </ligand>
</feature>
<comment type="function">
    <text evidence="1">Involved in the catabolism of quinolinic acid (QA).</text>
</comment>
<dbReference type="InterPro" id="IPR022412">
    <property type="entry name" value="Quinolinate_PRibosylTrfase_N"/>
</dbReference>
<dbReference type="Proteomes" id="UP000630149">
    <property type="component" value="Unassembled WGS sequence"/>
</dbReference>
<dbReference type="GO" id="GO:0009435">
    <property type="term" value="P:NAD+ biosynthetic process"/>
    <property type="evidence" value="ECO:0007669"/>
    <property type="project" value="InterPro"/>
</dbReference>
<proteinExistence type="inferred from homology"/>
<dbReference type="PIRSF" id="PIRSF006250">
    <property type="entry name" value="NadC_ModD"/>
    <property type="match status" value="1"/>
</dbReference>
<evidence type="ECO:0000256" key="2">
    <source>
        <dbReference type="ARBA" id="ARBA00004893"/>
    </source>
</evidence>
<dbReference type="Pfam" id="PF02749">
    <property type="entry name" value="QRPTase_N"/>
    <property type="match status" value="1"/>
</dbReference>
<evidence type="ECO:0000256" key="4">
    <source>
        <dbReference type="ARBA" id="ARBA00011944"/>
    </source>
</evidence>
<evidence type="ECO:0000256" key="3">
    <source>
        <dbReference type="ARBA" id="ARBA00009400"/>
    </source>
</evidence>
<reference evidence="13" key="2">
    <citation type="submission" date="2020-09" db="EMBL/GenBank/DDBJ databases">
        <authorList>
            <person name="Sun Q."/>
            <person name="Ohkuma M."/>
        </authorList>
    </citation>
    <scope>NUCLEOTIDE SEQUENCE</scope>
    <source>
        <strain evidence="13">JCM 13919</strain>
    </source>
</reference>
<dbReference type="CDD" id="cd01572">
    <property type="entry name" value="QPRTase"/>
    <property type="match status" value="1"/>
</dbReference>
<dbReference type="FunFam" id="3.20.20.70:FF:000030">
    <property type="entry name" value="Nicotinate-nucleotide pyrophosphorylase, carboxylating"/>
    <property type="match status" value="1"/>
</dbReference>
<name>A0A917NDB1_9GAMM</name>
<dbReference type="SUPFAM" id="SSF54675">
    <property type="entry name" value="Nicotinate/Quinolinate PRTase N-terminal domain-like"/>
    <property type="match status" value="1"/>
</dbReference>
<evidence type="ECO:0000256" key="6">
    <source>
        <dbReference type="ARBA" id="ARBA00022676"/>
    </source>
</evidence>
<dbReference type="RefSeq" id="WP_131777309.1">
    <property type="nucleotide sequence ID" value="NZ_BMOB01000011.1"/>
</dbReference>
<evidence type="ECO:0000256" key="8">
    <source>
        <dbReference type="ARBA" id="ARBA00033102"/>
    </source>
</evidence>
<evidence type="ECO:0000259" key="11">
    <source>
        <dbReference type="Pfam" id="PF01729"/>
    </source>
</evidence>
<dbReference type="SUPFAM" id="SSF51690">
    <property type="entry name" value="Nicotinate/Quinolinate PRTase C-terminal domain-like"/>
    <property type="match status" value="1"/>
</dbReference>
<dbReference type="InterPro" id="IPR037128">
    <property type="entry name" value="Quinolinate_PRibosylTase_N_sf"/>
</dbReference>
<feature type="domain" description="Quinolinate phosphoribosyl transferase C-terminal" evidence="11">
    <location>
        <begin position="111"/>
        <end position="274"/>
    </location>
</feature>
<dbReference type="Pfam" id="PF01729">
    <property type="entry name" value="QRPTase_C"/>
    <property type="match status" value="1"/>
</dbReference>
<evidence type="ECO:0000313" key="13">
    <source>
        <dbReference type="EMBL" id="GGI91569.1"/>
    </source>
</evidence>
<dbReference type="InterPro" id="IPR002638">
    <property type="entry name" value="Quinolinate_PRibosylTrfase_C"/>
</dbReference>
<dbReference type="EC" id="2.4.2.19" evidence="4"/>
<keyword evidence="7 9" id="KW-0808">Transferase</keyword>
<evidence type="ECO:0000256" key="1">
    <source>
        <dbReference type="ARBA" id="ARBA00003237"/>
    </source>
</evidence>
<organism evidence="13 14">
    <name type="scientific">Legionella impletisoli</name>
    <dbReference type="NCBI Taxonomy" id="343510"/>
    <lineage>
        <taxon>Bacteria</taxon>
        <taxon>Pseudomonadati</taxon>
        <taxon>Pseudomonadota</taxon>
        <taxon>Gammaproteobacteria</taxon>
        <taxon>Legionellales</taxon>
        <taxon>Legionellaceae</taxon>
        <taxon>Legionella</taxon>
    </lineage>
</organism>
<feature type="binding site" evidence="10">
    <location>
        <position position="165"/>
    </location>
    <ligand>
        <name>substrate</name>
    </ligand>
</feature>
<comment type="pathway">
    <text evidence="2">Cofactor biosynthesis; NAD(+) biosynthesis; nicotinate D-ribonucleotide from quinolinate: step 1/1.</text>
</comment>
<dbReference type="Gene3D" id="3.90.1170.20">
    <property type="entry name" value="Quinolinate phosphoribosyl transferase, N-terminal domain"/>
    <property type="match status" value="1"/>
</dbReference>
<dbReference type="InterPro" id="IPR036068">
    <property type="entry name" value="Nicotinate_pribotase-like_C"/>
</dbReference>
<dbReference type="InterPro" id="IPR004393">
    <property type="entry name" value="NadC"/>
</dbReference>
<protein>
    <recommendedName>
        <fullName evidence="4">nicotinate-nucleotide diphosphorylase (carboxylating)</fullName>
        <ecNumber evidence="4">2.4.2.19</ecNumber>
    </recommendedName>
    <alternativeName>
        <fullName evidence="8">Quinolinate phosphoribosyltransferase [decarboxylating]</fullName>
    </alternativeName>
</protein>
<evidence type="ECO:0000256" key="7">
    <source>
        <dbReference type="ARBA" id="ARBA00022679"/>
    </source>
</evidence>
<evidence type="ECO:0000256" key="5">
    <source>
        <dbReference type="ARBA" id="ARBA00022642"/>
    </source>
</evidence>
<dbReference type="GO" id="GO:0034213">
    <property type="term" value="P:quinolinate catabolic process"/>
    <property type="evidence" value="ECO:0007669"/>
    <property type="project" value="TreeGrafter"/>
</dbReference>
<evidence type="ECO:0000256" key="9">
    <source>
        <dbReference type="PIRNR" id="PIRNR006250"/>
    </source>
</evidence>
<keyword evidence="6 9" id="KW-0328">Glycosyltransferase</keyword>